<sequence>MINIKKLDSVSFFLGKNFLALLFLFSGIGKALNFSEFLELLILKNVPFAFFSLSMCILLQIIFASLLIVNKYIRLSSLMLFVVTILINIFMHDFWNFSGDPSQAHETQNFIKNLGIAAGFLILATQEKIN</sequence>
<reference evidence="6 7" key="1">
    <citation type="submission" date="2019-02" db="EMBL/GenBank/DDBJ databases">
        <title>Prokaryotic population dynamics and viral predation in marine succession experiment using metagenomics: the confinement effect.</title>
        <authorList>
            <person name="Haro-Moreno J.M."/>
            <person name="Rodriguez-Valera F."/>
            <person name="Lopez-Perez M."/>
        </authorList>
    </citation>
    <scope>NUCLEOTIDE SEQUENCE [LARGE SCALE GENOMIC DNA]</scope>
    <source>
        <strain evidence="6">MED-G163</strain>
    </source>
</reference>
<dbReference type="InterPro" id="IPR032808">
    <property type="entry name" value="DoxX"/>
</dbReference>
<keyword evidence="4 5" id="KW-0472">Membrane</keyword>
<evidence type="ECO:0000256" key="1">
    <source>
        <dbReference type="ARBA" id="ARBA00004141"/>
    </source>
</evidence>
<feature type="transmembrane region" description="Helical" evidence="5">
    <location>
        <begin position="75"/>
        <end position="95"/>
    </location>
</feature>
<keyword evidence="2 5" id="KW-0812">Transmembrane</keyword>
<protein>
    <submittedName>
        <fullName evidence="6">DoxX family protein</fullName>
    </submittedName>
</protein>
<evidence type="ECO:0000256" key="2">
    <source>
        <dbReference type="ARBA" id="ARBA00022692"/>
    </source>
</evidence>
<comment type="subcellular location">
    <subcellularLocation>
        <location evidence="1">Membrane</location>
        <topology evidence="1">Multi-pass membrane protein</topology>
    </subcellularLocation>
</comment>
<evidence type="ECO:0000256" key="3">
    <source>
        <dbReference type="ARBA" id="ARBA00022989"/>
    </source>
</evidence>
<organism evidence="6 7">
    <name type="scientific">SAR86 cluster bacterium</name>
    <dbReference type="NCBI Taxonomy" id="2030880"/>
    <lineage>
        <taxon>Bacteria</taxon>
        <taxon>Pseudomonadati</taxon>
        <taxon>Pseudomonadota</taxon>
        <taxon>Gammaproteobacteria</taxon>
        <taxon>SAR86 cluster</taxon>
    </lineage>
</organism>
<dbReference type="GO" id="GO:0016020">
    <property type="term" value="C:membrane"/>
    <property type="evidence" value="ECO:0007669"/>
    <property type="project" value="UniProtKB-SubCell"/>
</dbReference>
<accession>A0A520MPR1</accession>
<keyword evidence="3 5" id="KW-1133">Transmembrane helix</keyword>
<evidence type="ECO:0000256" key="5">
    <source>
        <dbReference type="SAM" id="Phobius"/>
    </source>
</evidence>
<proteinExistence type="predicted"/>
<dbReference type="EMBL" id="SHBI01000001">
    <property type="protein sequence ID" value="RZO23201.1"/>
    <property type="molecule type" value="Genomic_DNA"/>
</dbReference>
<feature type="transmembrane region" description="Helical" evidence="5">
    <location>
        <begin position="47"/>
        <end position="68"/>
    </location>
</feature>
<comment type="caution">
    <text evidence="6">The sequence shown here is derived from an EMBL/GenBank/DDBJ whole genome shotgun (WGS) entry which is preliminary data.</text>
</comment>
<name>A0A520MPR1_9GAMM</name>
<evidence type="ECO:0000256" key="4">
    <source>
        <dbReference type="ARBA" id="ARBA00023136"/>
    </source>
</evidence>
<gene>
    <name evidence="6" type="ORF">EVA96_00080</name>
</gene>
<evidence type="ECO:0000313" key="6">
    <source>
        <dbReference type="EMBL" id="RZO23201.1"/>
    </source>
</evidence>
<evidence type="ECO:0000313" key="7">
    <source>
        <dbReference type="Proteomes" id="UP000315782"/>
    </source>
</evidence>
<dbReference type="AlphaFoldDB" id="A0A520MPR1"/>
<dbReference type="Pfam" id="PF07681">
    <property type="entry name" value="DoxX"/>
    <property type="match status" value="1"/>
</dbReference>
<dbReference type="Proteomes" id="UP000315782">
    <property type="component" value="Unassembled WGS sequence"/>
</dbReference>